<accession>A0A9P7VEQ8</accession>
<organism evidence="3 4">
    <name type="scientific">Guyanagaster necrorhizus</name>
    <dbReference type="NCBI Taxonomy" id="856835"/>
    <lineage>
        <taxon>Eukaryota</taxon>
        <taxon>Fungi</taxon>
        <taxon>Dikarya</taxon>
        <taxon>Basidiomycota</taxon>
        <taxon>Agaricomycotina</taxon>
        <taxon>Agaricomycetes</taxon>
        <taxon>Agaricomycetidae</taxon>
        <taxon>Agaricales</taxon>
        <taxon>Marasmiineae</taxon>
        <taxon>Physalacriaceae</taxon>
        <taxon>Guyanagaster</taxon>
    </lineage>
</organism>
<feature type="transmembrane region" description="Helical" evidence="2">
    <location>
        <begin position="143"/>
        <end position="164"/>
    </location>
</feature>
<evidence type="ECO:0000256" key="1">
    <source>
        <dbReference type="SAM" id="MobiDB-lite"/>
    </source>
</evidence>
<dbReference type="OrthoDB" id="3363836at2759"/>
<dbReference type="RefSeq" id="XP_043032716.1">
    <property type="nucleotide sequence ID" value="XM_043179700.1"/>
</dbReference>
<keyword evidence="4" id="KW-1185">Reference proteome</keyword>
<gene>
    <name evidence="3" type="ORF">BT62DRAFT_1081723</name>
</gene>
<proteinExistence type="predicted"/>
<dbReference type="Proteomes" id="UP000812287">
    <property type="component" value="Unassembled WGS sequence"/>
</dbReference>
<comment type="caution">
    <text evidence="3">The sequence shown here is derived from an EMBL/GenBank/DDBJ whole genome shotgun (WGS) entry which is preliminary data.</text>
</comment>
<keyword evidence="2" id="KW-1133">Transmembrane helix</keyword>
<name>A0A9P7VEQ8_9AGAR</name>
<dbReference type="AlphaFoldDB" id="A0A9P7VEQ8"/>
<evidence type="ECO:0000313" key="3">
    <source>
        <dbReference type="EMBL" id="KAG7439212.1"/>
    </source>
</evidence>
<sequence>MAGFHGSGGLRRNADNCSIGGFFVSPTKEAVINSPEPTKTSWDPSCLDADMLDIHLYGPSVSKPRIYVWVEVNNAEGTYEATLIPRWWNSSSTIQLQVVTVPTGNPPFLATLSAGPLWNATYQEPESVVGSASNSTAISAEQIATAVVAAVVFIALCIAAWLIWRRKMRIKERTTWTKAADRRMSIISVDWSGITAAGASAAVQNSLVGTAARGSQGSRLSSSFYAAHGTSLSCGEPFMVATGDSKLLNVDAQEPETLTPEIMRARVNDCVNWWAISRKDSNNLRRPPMTYGHSRESFSGMSNDIDHTQTIGPDDMMRPYAYRG</sequence>
<feature type="region of interest" description="Disordered" evidence="1">
    <location>
        <begin position="294"/>
        <end position="314"/>
    </location>
</feature>
<dbReference type="EMBL" id="MU250607">
    <property type="protein sequence ID" value="KAG7439212.1"/>
    <property type="molecule type" value="Genomic_DNA"/>
</dbReference>
<reference evidence="3" key="1">
    <citation type="submission" date="2020-11" db="EMBL/GenBank/DDBJ databases">
        <title>Adaptations for nitrogen fixation in a non-lichenized fungal sporocarp promotes dispersal by wood-feeding termites.</title>
        <authorList>
            <consortium name="DOE Joint Genome Institute"/>
            <person name="Koch R.A."/>
            <person name="Yoon G."/>
            <person name="Arayal U."/>
            <person name="Lail K."/>
            <person name="Amirebrahimi M."/>
            <person name="Labutti K."/>
            <person name="Lipzen A."/>
            <person name="Riley R."/>
            <person name="Barry K."/>
            <person name="Henrissat B."/>
            <person name="Grigoriev I.V."/>
            <person name="Herr J.R."/>
            <person name="Aime M.C."/>
        </authorList>
    </citation>
    <scope>NUCLEOTIDE SEQUENCE</scope>
    <source>
        <strain evidence="3">MCA 3950</strain>
    </source>
</reference>
<protein>
    <submittedName>
        <fullName evidence="3">Uncharacterized protein</fullName>
    </submittedName>
</protein>
<evidence type="ECO:0000313" key="4">
    <source>
        <dbReference type="Proteomes" id="UP000812287"/>
    </source>
</evidence>
<dbReference type="GeneID" id="66101994"/>
<keyword evidence="2" id="KW-0812">Transmembrane</keyword>
<evidence type="ECO:0000256" key="2">
    <source>
        <dbReference type="SAM" id="Phobius"/>
    </source>
</evidence>
<keyword evidence="2" id="KW-0472">Membrane</keyword>